<sequence length="996" mass="111539">MAAEHQQQQRGPGIDGMSVNYPVEEATFSSTPYSAAQVQREQMQMQFQQQLQAQQQHVNQLQIQQSSIMEDIGPASSTLMQMHGGSTSAEMPITNVSMHHGMHTRSSDAAAAGRFVSTLQSRQQSNVKRGGTVITGGDEGVPQLYKTSKMRRPELWQFIRLVVPDPPHIAAGRTYTNQDAKEAYCLKCKRIMHYNTGSSNNVSRHMAKFHAADLASYAQKMADKKVKNKKQQQDRPTYVQPSTGGSELASPGVGHKRRRTETMTPTSAGITGSSISPIVAPRLSLDELRATGNELSREELTQEETEQLNAIVARWVAKHHHPFTITEDPELQELLHFAATLRKPIKLPPPSSVRASVQSLSARSRMDVMRQISSEVLFYSMASEVWITAERDIFVSFSIHYLTENFERRHFTIDVREHSGHQVYSYETKKEMLYTLIARWNLDPRYLSSMLWQSQPRVDATVNNPMQPRTQQAESAAHGFEIMLAPLLHGPRELKADGMQMFFFDEMVNSAVASVPPEYQACVQFVRDQVTLFRDLAFFLTNHPRAVVRLGKLMAGTSQQRLVTDSKASWLSTLDMLKRLVKKRDAIHDFFAYVDTSEGRTEFQNTTSSSSPPAENSGMQQQEPTDEQWCAIECLLQLLQPFENVALAIGKEKYAASSLTFPLLKFLKRDLEKLTNFQRVFAKYSASLEGGNENQEFQAHTQNIATQLETVRNFLYTEFKAHFSRACGELMWVSQLDPRFVRMKYLSDEEREVCKARLIDQCFVLANFNQIMANQRLKASAAVSADVTVSTGLDPSSATFLDFQTGMQSTREDHDTNSFLRELLFDDAHDDPALVYQQQQQQLLHQQGQLGDSLGPVSITTGEGGSTSPSNATTAAYMEQEALRAQVVDEVKAYFDAVAVAKVTAMRDPLKWWRDNTAAFPLLVPLARQWLSSVGSVRPSDVVQIGAGTHGDLTTTSTTQGVQVNATTGAALPYGTHAVHSEPELVRDIMFVHDNC</sequence>
<dbReference type="AlphaFoldDB" id="A0A0W8CLA1"/>
<evidence type="ECO:0000259" key="6">
    <source>
        <dbReference type="PROSITE" id="PS50808"/>
    </source>
</evidence>
<dbReference type="EMBL" id="LNFP01001856">
    <property type="protein sequence ID" value="KUF84851.1"/>
    <property type="molecule type" value="Genomic_DNA"/>
</dbReference>
<evidence type="ECO:0000256" key="4">
    <source>
        <dbReference type="PROSITE-ProRule" id="PRU00027"/>
    </source>
</evidence>
<dbReference type="InterPro" id="IPR003656">
    <property type="entry name" value="Znf_BED"/>
</dbReference>
<evidence type="ECO:0000256" key="5">
    <source>
        <dbReference type="SAM" id="MobiDB-lite"/>
    </source>
</evidence>
<comment type="caution">
    <text evidence="7">The sequence shown here is derived from an EMBL/GenBank/DDBJ whole genome shotgun (WGS) entry which is preliminary data.</text>
</comment>
<feature type="compositionally biased region" description="Polar residues" evidence="5">
    <location>
        <begin position="262"/>
        <end position="273"/>
    </location>
</feature>
<organism evidence="7 8">
    <name type="scientific">Phytophthora nicotianae</name>
    <name type="common">Potato buckeye rot agent</name>
    <name type="synonym">Phytophthora parasitica</name>
    <dbReference type="NCBI Taxonomy" id="4792"/>
    <lineage>
        <taxon>Eukaryota</taxon>
        <taxon>Sar</taxon>
        <taxon>Stramenopiles</taxon>
        <taxon>Oomycota</taxon>
        <taxon>Peronosporomycetes</taxon>
        <taxon>Peronosporales</taxon>
        <taxon>Peronosporaceae</taxon>
        <taxon>Phytophthora</taxon>
    </lineage>
</organism>
<accession>A0A0W8CLA1</accession>
<keyword evidence="2 4" id="KW-0863">Zinc-finger</keyword>
<feature type="domain" description="BED-type" evidence="6">
    <location>
        <begin position="150"/>
        <end position="217"/>
    </location>
</feature>
<protein>
    <submittedName>
        <fullName evidence="7">Long chain acyl-CoA synthetase 7</fullName>
    </submittedName>
</protein>
<evidence type="ECO:0000313" key="8">
    <source>
        <dbReference type="Proteomes" id="UP000054636"/>
    </source>
</evidence>
<proteinExistence type="predicted"/>
<evidence type="ECO:0000313" key="7">
    <source>
        <dbReference type="EMBL" id="KUF84851.1"/>
    </source>
</evidence>
<dbReference type="GO" id="GO:0003677">
    <property type="term" value="F:DNA binding"/>
    <property type="evidence" value="ECO:0007669"/>
    <property type="project" value="InterPro"/>
</dbReference>
<evidence type="ECO:0000256" key="2">
    <source>
        <dbReference type="ARBA" id="ARBA00022771"/>
    </source>
</evidence>
<reference evidence="7 8" key="1">
    <citation type="submission" date="2015-11" db="EMBL/GenBank/DDBJ databases">
        <title>Genomes and virulence difference between two physiological races of Phytophthora nicotianae.</title>
        <authorList>
            <person name="Liu H."/>
            <person name="Ma X."/>
            <person name="Yu H."/>
            <person name="Fang D."/>
            <person name="Li Y."/>
            <person name="Wang X."/>
            <person name="Wang W."/>
            <person name="Dong Y."/>
            <person name="Xiao B."/>
        </authorList>
    </citation>
    <scope>NUCLEOTIDE SEQUENCE [LARGE SCALE GENOMIC DNA]</scope>
    <source>
        <strain evidence="8">race 1</strain>
    </source>
</reference>
<dbReference type="InterPro" id="IPR052717">
    <property type="entry name" value="Vacuolar_transposase_reg"/>
</dbReference>
<dbReference type="GO" id="GO:0008270">
    <property type="term" value="F:zinc ion binding"/>
    <property type="evidence" value="ECO:0007669"/>
    <property type="project" value="UniProtKB-KW"/>
</dbReference>
<evidence type="ECO:0000256" key="1">
    <source>
        <dbReference type="ARBA" id="ARBA00022723"/>
    </source>
</evidence>
<evidence type="ECO:0000256" key="3">
    <source>
        <dbReference type="ARBA" id="ARBA00022833"/>
    </source>
</evidence>
<dbReference type="PROSITE" id="PS50808">
    <property type="entry name" value="ZF_BED"/>
    <property type="match status" value="1"/>
</dbReference>
<dbReference type="SUPFAM" id="SSF53098">
    <property type="entry name" value="Ribonuclease H-like"/>
    <property type="match status" value="1"/>
</dbReference>
<keyword evidence="3" id="KW-0862">Zinc</keyword>
<gene>
    <name evidence="7" type="ORF">AM588_10000771</name>
</gene>
<dbReference type="GO" id="GO:0005634">
    <property type="term" value="C:nucleus"/>
    <property type="evidence" value="ECO:0007669"/>
    <property type="project" value="TreeGrafter"/>
</dbReference>
<dbReference type="InterPro" id="IPR012337">
    <property type="entry name" value="RNaseH-like_sf"/>
</dbReference>
<name>A0A0W8CLA1_PHYNI</name>
<feature type="region of interest" description="Disordered" evidence="5">
    <location>
        <begin position="224"/>
        <end position="273"/>
    </location>
</feature>
<keyword evidence="1" id="KW-0479">Metal-binding</keyword>
<dbReference type="PANTHER" id="PTHR46169:SF29">
    <property type="entry name" value="DNA REPLICATION-RELATED ELEMENT FACTOR, ISOFORM A"/>
    <property type="match status" value="1"/>
</dbReference>
<dbReference type="PANTHER" id="PTHR46169">
    <property type="entry name" value="DNA REPLICATION-RELATED ELEMENT FACTOR, ISOFORM A"/>
    <property type="match status" value="1"/>
</dbReference>
<dbReference type="Proteomes" id="UP000054636">
    <property type="component" value="Unassembled WGS sequence"/>
</dbReference>
<dbReference type="GO" id="GO:0006357">
    <property type="term" value="P:regulation of transcription by RNA polymerase II"/>
    <property type="evidence" value="ECO:0007669"/>
    <property type="project" value="TreeGrafter"/>
</dbReference>
<feature type="region of interest" description="Disordered" evidence="5">
    <location>
        <begin position="602"/>
        <end position="623"/>
    </location>
</feature>